<dbReference type="OrthoDB" id="7391222at2"/>
<evidence type="ECO:0000313" key="3">
    <source>
        <dbReference type="Proteomes" id="UP000429229"/>
    </source>
</evidence>
<dbReference type="Proteomes" id="UP000429229">
    <property type="component" value="Unassembled WGS sequence"/>
</dbReference>
<accession>A0A6I4U920</accession>
<name>A0A6I4U920_9SPHN</name>
<keyword evidence="1" id="KW-1133">Transmembrane helix</keyword>
<gene>
    <name evidence="2" type="ORF">GRI68_12515</name>
</gene>
<keyword evidence="3" id="KW-1185">Reference proteome</keyword>
<evidence type="ECO:0000313" key="2">
    <source>
        <dbReference type="EMBL" id="MXP11002.1"/>
    </source>
</evidence>
<keyword evidence="1" id="KW-0812">Transmembrane</keyword>
<evidence type="ECO:0000256" key="1">
    <source>
        <dbReference type="SAM" id="Phobius"/>
    </source>
</evidence>
<feature type="transmembrane region" description="Helical" evidence="1">
    <location>
        <begin position="12"/>
        <end position="30"/>
    </location>
</feature>
<sequence>MRHYGGVEIPAALFQFLGSLAAIIAVAWLVRKMKLGPPVRIADEDHARELAEEQLDGYEPVKIAVDRAGYGAIMRDGDGRIMVLKPHGAHVAGRILTSHASCRLDRNQLTLGTADKRFGSVTLDLGNDRENGAAHWAASLRRL</sequence>
<organism evidence="2 3">
    <name type="scientific">Alteriqipengyuania halimionae</name>
    <dbReference type="NCBI Taxonomy" id="1926630"/>
    <lineage>
        <taxon>Bacteria</taxon>
        <taxon>Pseudomonadati</taxon>
        <taxon>Pseudomonadota</taxon>
        <taxon>Alphaproteobacteria</taxon>
        <taxon>Sphingomonadales</taxon>
        <taxon>Erythrobacteraceae</taxon>
        <taxon>Alteriqipengyuania</taxon>
    </lineage>
</organism>
<reference evidence="2 3" key="1">
    <citation type="submission" date="2019-12" db="EMBL/GenBank/DDBJ databases">
        <title>Genomic-based taxomic classification of the family Erythrobacteraceae.</title>
        <authorList>
            <person name="Xu L."/>
        </authorList>
    </citation>
    <scope>NUCLEOTIDE SEQUENCE [LARGE SCALE GENOMIC DNA]</scope>
    <source>
        <strain evidence="2 3">LMG 29519</strain>
    </source>
</reference>
<protein>
    <submittedName>
        <fullName evidence="2">Uncharacterized protein</fullName>
    </submittedName>
</protein>
<comment type="caution">
    <text evidence="2">The sequence shown here is derived from an EMBL/GenBank/DDBJ whole genome shotgun (WGS) entry which is preliminary data.</text>
</comment>
<dbReference type="EMBL" id="WTYR01000001">
    <property type="protein sequence ID" value="MXP11002.1"/>
    <property type="molecule type" value="Genomic_DNA"/>
</dbReference>
<keyword evidence="1" id="KW-0472">Membrane</keyword>
<dbReference type="AlphaFoldDB" id="A0A6I4U920"/>
<proteinExistence type="predicted"/>